<reference evidence="5 6" key="1">
    <citation type="submission" date="2015-04" db="EMBL/GenBank/DDBJ databases">
        <title>Comparative genomics of rhizobia nodulating Arachis hypogaea in China.</title>
        <authorList>
            <person name="Li Y."/>
        </authorList>
    </citation>
    <scope>NUCLEOTIDE SEQUENCE [LARGE SCALE GENOMIC DNA]</scope>
    <source>
        <strain evidence="5 6">CCBAU 51757</strain>
    </source>
</reference>
<evidence type="ECO:0000259" key="4">
    <source>
        <dbReference type="Pfam" id="PF00535"/>
    </source>
</evidence>
<evidence type="ECO:0000313" key="5">
    <source>
        <dbReference type="EMBL" id="RXH31440.1"/>
    </source>
</evidence>
<sequence length="310" mass="34881">MSLSMHPKVTILLAARNGAEFIHQQLESYRSQTYSNWELVVSDDGSTDGTLAFVDEFAKSVSQRVVVLRGPQQGFWQNFASMVRSPEVSGDLFGYSDQDDVWFDHKLADAVSWFEQIPQGEPALFCTRTQLVTWQGKPMGFSRKFARAPGFANALVQNLGGGNTMIFNQAARLALQKTPPEAPMVAHDWWTYQVITGVGGRVHFDLRPSLAYRQHGENVFGKNVGLQARLTRALGLASGQMVQWNEINVKLLNQVRDQLRPENVAILELFARARTAWLPMRLWLLWQSGVYRQTAIENLALNLAAIFGRI</sequence>
<gene>
    <name evidence="5" type="ORF">XH99_10895</name>
</gene>
<evidence type="ECO:0000256" key="1">
    <source>
        <dbReference type="ARBA" id="ARBA00006739"/>
    </source>
</evidence>
<dbReference type="InterPro" id="IPR050834">
    <property type="entry name" value="Glycosyltransf_2"/>
</dbReference>
<dbReference type="OrthoDB" id="9802649at2"/>
<keyword evidence="2" id="KW-0328">Glycosyltransferase</keyword>
<dbReference type="AlphaFoldDB" id="A0A4V1L2G3"/>
<keyword evidence="3 5" id="KW-0808">Transferase</keyword>
<comment type="caution">
    <text evidence="5">The sequence shown here is derived from an EMBL/GenBank/DDBJ whole genome shotgun (WGS) entry which is preliminary data.</text>
</comment>
<dbReference type="Gene3D" id="3.90.550.10">
    <property type="entry name" value="Spore Coat Polysaccharide Biosynthesis Protein SpsA, Chain A"/>
    <property type="match status" value="1"/>
</dbReference>
<protein>
    <submittedName>
        <fullName evidence="5">Glycosyl transferase</fullName>
    </submittedName>
</protein>
<comment type="similarity">
    <text evidence="1">Belongs to the glycosyltransferase 2 family.</text>
</comment>
<name>A0A4V1L2G3_9BRAD</name>
<dbReference type="EMBL" id="LBJQ01000059">
    <property type="protein sequence ID" value="RXH31440.1"/>
    <property type="molecule type" value="Genomic_DNA"/>
</dbReference>
<evidence type="ECO:0000256" key="3">
    <source>
        <dbReference type="ARBA" id="ARBA00022679"/>
    </source>
</evidence>
<dbReference type="PANTHER" id="PTHR43685">
    <property type="entry name" value="GLYCOSYLTRANSFERASE"/>
    <property type="match status" value="1"/>
</dbReference>
<dbReference type="InterPro" id="IPR001173">
    <property type="entry name" value="Glyco_trans_2-like"/>
</dbReference>
<feature type="domain" description="Glycosyltransferase 2-like" evidence="4">
    <location>
        <begin position="11"/>
        <end position="119"/>
    </location>
</feature>
<accession>A0A4V1L2G3</accession>
<dbReference type="Pfam" id="PF00535">
    <property type="entry name" value="Glycos_transf_2"/>
    <property type="match status" value="1"/>
</dbReference>
<dbReference type="SUPFAM" id="SSF53448">
    <property type="entry name" value="Nucleotide-diphospho-sugar transferases"/>
    <property type="match status" value="1"/>
</dbReference>
<dbReference type="Proteomes" id="UP000289546">
    <property type="component" value="Unassembled WGS sequence"/>
</dbReference>
<dbReference type="InterPro" id="IPR029044">
    <property type="entry name" value="Nucleotide-diphossugar_trans"/>
</dbReference>
<evidence type="ECO:0000313" key="6">
    <source>
        <dbReference type="Proteomes" id="UP000289546"/>
    </source>
</evidence>
<organism evidence="5 6">
    <name type="scientific">Bradyrhizobium nanningense</name>
    <dbReference type="NCBI Taxonomy" id="1325118"/>
    <lineage>
        <taxon>Bacteria</taxon>
        <taxon>Pseudomonadati</taxon>
        <taxon>Pseudomonadota</taxon>
        <taxon>Alphaproteobacteria</taxon>
        <taxon>Hyphomicrobiales</taxon>
        <taxon>Nitrobacteraceae</taxon>
        <taxon>Bradyrhizobium</taxon>
    </lineage>
</organism>
<proteinExistence type="inferred from homology"/>
<keyword evidence="6" id="KW-1185">Reference proteome</keyword>
<dbReference type="PANTHER" id="PTHR43685:SF5">
    <property type="entry name" value="GLYCOSYLTRANSFERASE EPSE-RELATED"/>
    <property type="match status" value="1"/>
</dbReference>
<dbReference type="GO" id="GO:0016757">
    <property type="term" value="F:glycosyltransferase activity"/>
    <property type="evidence" value="ECO:0007669"/>
    <property type="project" value="UniProtKB-KW"/>
</dbReference>
<evidence type="ECO:0000256" key="2">
    <source>
        <dbReference type="ARBA" id="ARBA00022676"/>
    </source>
</evidence>